<organism evidence="2 3">
    <name type="scientific">Mucilaginibacter psychrotolerans</name>
    <dbReference type="NCBI Taxonomy" id="1524096"/>
    <lineage>
        <taxon>Bacteria</taxon>
        <taxon>Pseudomonadati</taxon>
        <taxon>Bacteroidota</taxon>
        <taxon>Sphingobacteriia</taxon>
        <taxon>Sphingobacteriales</taxon>
        <taxon>Sphingobacteriaceae</taxon>
        <taxon>Mucilaginibacter</taxon>
    </lineage>
</organism>
<accession>A0A4Y8SCQ4</accession>
<dbReference type="AlphaFoldDB" id="A0A4Y8SCQ4"/>
<evidence type="ECO:0000313" key="3">
    <source>
        <dbReference type="Proteomes" id="UP000297540"/>
    </source>
</evidence>
<dbReference type="OrthoDB" id="617059at2"/>
<sequence>MKFAPKPLLTALLLSLMLYSCSVVKPPAPAALSAEDIPKLVQPVSNIEVPVSVDLKSYFVQAENSVPAKYTDNQQPCEGLRYAYTFTRSPFNITGSSNVVNLKFVGSYGISASYCAKCGTLFGGDNKCLVPTVSAQCGWGTEPPRKMEISYQSTFSISPDFHLSSKTVLYPAPKPIDRCNILMGNIDVTNKLIEYVSGPLNDLGKQVDAKIAGYNIRPMVEQVWKNMASEVKIGDVGYLSINPQTVRLSKFSLNGSVLNFSVGLSAKPIVTTTSANLPLKPLPNLTNYAPANGFSIYLDLLENYNHLTDVVNKQIVGQSAQVAGKDFIVDNTKIYGIGKQIAMQVDFKGSNTGTVYLVGTPTYNATTHELSFPDLTFDLQTKAWILKAAKWMFNAKITDMIRQKATYNLSQFIADSKTRIQSEIAGNSNKNIRPDLAIRDMDIMAIYPTSEKLIIRTLSSGQLRVKAVM</sequence>
<name>A0A4Y8SCQ4_9SPHI</name>
<dbReference type="RefSeq" id="WP_133232238.1">
    <property type="nucleotide sequence ID" value="NZ_SOZE01000016.1"/>
</dbReference>
<feature type="signal peptide" evidence="1">
    <location>
        <begin position="1"/>
        <end position="22"/>
    </location>
</feature>
<dbReference type="PROSITE" id="PS51257">
    <property type="entry name" value="PROKAR_LIPOPROTEIN"/>
    <property type="match status" value="1"/>
</dbReference>
<keyword evidence="1" id="KW-0732">Signal</keyword>
<protein>
    <submittedName>
        <fullName evidence="2">DUF4403 family protein</fullName>
    </submittedName>
</protein>
<dbReference type="Proteomes" id="UP000297540">
    <property type="component" value="Unassembled WGS sequence"/>
</dbReference>
<evidence type="ECO:0000256" key="1">
    <source>
        <dbReference type="SAM" id="SignalP"/>
    </source>
</evidence>
<dbReference type="EMBL" id="SOZE01000016">
    <property type="protein sequence ID" value="TFF36367.1"/>
    <property type="molecule type" value="Genomic_DNA"/>
</dbReference>
<reference evidence="2 3" key="1">
    <citation type="journal article" date="2017" name="Int. J. Syst. Evol. Microbiol.">
        <title>Mucilaginibacterpsychrotolerans sp. nov., isolated from peatlands.</title>
        <authorList>
            <person name="Deng Y."/>
            <person name="Shen L."/>
            <person name="Xu B."/>
            <person name="Liu Y."/>
            <person name="Gu Z."/>
            <person name="Liu H."/>
            <person name="Zhou Y."/>
        </authorList>
    </citation>
    <scope>NUCLEOTIDE SEQUENCE [LARGE SCALE GENOMIC DNA]</scope>
    <source>
        <strain evidence="2 3">NH7-4</strain>
    </source>
</reference>
<gene>
    <name evidence="2" type="ORF">E2R66_16155</name>
</gene>
<dbReference type="InterPro" id="IPR025515">
    <property type="entry name" value="DUF4403"/>
</dbReference>
<feature type="chain" id="PRO_5021297436" evidence="1">
    <location>
        <begin position="23"/>
        <end position="469"/>
    </location>
</feature>
<comment type="caution">
    <text evidence="2">The sequence shown here is derived from an EMBL/GenBank/DDBJ whole genome shotgun (WGS) entry which is preliminary data.</text>
</comment>
<proteinExistence type="predicted"/>
<evidence type="ECO:0000313" key="2">
    <source>
        <dbReference type="EMBL" id="TFF36367.1"/>
    </source>
</evidence>
<dbReference type="Pfam" id="PF14356">
    <property type="entry name" value="DUF4403"/>
    <property type="match status" value="1"/>
</dbReference>
<keyword evidence="3" id="KW-1185">Reference proteome</keyword>